<feature type="region of interest" description="Disordered" evidence="1">
    <location>
        <begin position="1"/>
        <end position="21"/>
    </location>
</feature>
<dbReference type="HOGENOM" id="CLU_055868_0_1_1"/>
<evidence type="ECO:0000313" key="3">
    <source>
        <dbReference type="EMBL" id="EED22394.1"/>
    </source>
</evidence>
<reference evidence="4" key="1">
    <citation type="journal article" date="2015" name="Genome Announc.">
        <title>Genome sequence of the AIDS-associated pathogen Penicillium marneffei (ATCC18224) and its near taxonomic relative Talaromyces stipitatus (ATCC10500).</title>
        <authorList>
            <person name="Nierman W.C."/>
            <person name="Fedorova-Abrams N.D."/>
            <person name="Andrianopoulos A."/>
        </authorList>
    </citation>
    <scope>NUCLEOTIDE SEQUENCE [LARGE SCALE GENOMIC DNA]</scope>
    <source>
        <strain evidence="4">ATCC 10500 / CBS 375.48 / QM 6759 / NRRL 1006</strain>
    </source>
</reference>
<dbReference type="InParanoid" id="B8M3M2"/>
<dbReference type="AlphaFoldDB" id="B8M3M2"/>
<dbReference type="EMBL" id="EQ962653">
    <property type="protein sequence ID" value="EED22394.1"/>
    <property type="molecule type" value="Genomic_DNA"/>
</dbReference>
<dbReference type="Gene3D" id="1.10.287.110">
    <property type="entry name" value="DnaJ domain"/>
    <property type="match status" value="1"/>
</dbReference>
<dbReference type="GO" id="GO:0005737">
    <property type="term" value="C:cytoplasm"/>
    <property type="evidence" value="ECO:0007669"/>
    <property type="project" value="TreeGrafter"/>
</dbReference>
<dbReference type="Pfam" id="PF00226">
    <property type="entry name" value="DnaJ"/>
    <property type="match status" value="1"/>
</dbReference>
<dbReference type="InterPro" id="IPR001623">
    <property type="entry name" value="DnaJ_domain"/>
</dbReference>
<dbReference type="SUPFAM" id="SSF46565">
    <property type="entry name" value="Chaperone J-domain"/>
    <property type="match status" value="1"/>
</dbReference>
<dbReference type="VEuPathDB" id="FungiDB:TSTA_096430"/>
<dbReference type="InterPro" id="IPR056453">
    <property type="entry name" value="HTH_DNAJC9"/>
</dbReference>
<dbReference type="SMART" id="SM00271">
    <property type="entry name" value="DnaJ"/>
    <property type="match status" value="1"/>
</dbReference>
<dbReference type="CDD" id="cd06257">
    <property type="entry name" value="DnaJ"/>
    <property type="match status" value="1"/>
</dbReference>
<sequence length="296" mass="33562">MSQDEDLAGEPPASINPYEVLDVDEKATADDIKSAYRKKALRHHPDKAAAEEKEEAKEKFQQIAFAYAILSDERRRRRYDLTGNTSESLDLEDDDFNWTEFYKEQFSGMVDVSAIEKIKKEYQNSAGERKDLLEAFEQYKGDLDRIYEVVMLSSVLEDDERFRAIIDKAIADGEVKAWKKYTEESESKRQKRLKRAQAEAEEAEEAAKELEEKGTAKKGKKSKPTKEDDNALAGLIQQRQKTRAANFFDDLEAKYAPKSAGKGKKRSAVDEPPEEAFAAVGARKSSNRGKGKRSKA</sequence>
<dbReference type="GeneID" id="8103486"/>
<dbReference type="InterPro" id="IPR052594">
    <property type="entry name" value="J_domain-containing_protein"/>
</dbReference>
<dbReference type="OrthoDB" id="110024at2759"/>
<dbReference type="PROSITE" id="PS50076">
    <property type="entry name" value="DNAJ_2"/>
    <property type="match status" value="1"/>
</dbReference>
<dbReference type="Proteomes" id="UP000001745">
    <property type="component" value="Unassembled WGS sequence"/>
</dbReference>
<dbReference type="GO" id="GO:0005634">
    <property type="term" value="C:nucleus"/>
    <property type="evidence" value="ECO:0007669"/>
    <property type="project" value="TreeGrafter"/>
</dbReference>
<dbReference type="GO" id="GO:0031072">
    <property type="term" value="F:heat shock protein binding"/>
    <property type="evidence" value="ECO:0007669"/>
    <property type="project" value="TreeGrafter"/>
</dbReference>
<dbReference type="OMA" id="FPTWREY"/>
<evidence type="ECO:0000259" key="2">
    <source>
        <dbReference type="PROSITE" id="PS50076"/>
    </source>
</evidence>
<organism evidence="3 4">
    <name type="scientific">Talaromyces stipitatus (strain ATCC 10500 / CBS 375.48 / QM 6759 / NRRL 1006)</name>
    <name type="common">Penicillium stipitatum</name>
    <dbReference type="NCBI Taxonomy" id="441959"/>
    <lineage>
        <taxon>Eukaryota</taxon>
        <taxon>Fungi</taxon>
        <taxon>Dikarya</taxon>
        <taxon>Ascomycota</taxon>
        <taxon>Pezizomycotina</taxon>
        <taxon>Eurotiomycetes</taxon>
        <taxon>Eurotiomycetidae</taxon>
        <taxon>Eurotiales</taxon>
        <taxon>Trichocomaceae</taxon>
        <taxon>Talaromyces</taxon>
        <taxon>Talaromyces sect. Talaromyces</taxon>
    </lineage>
</organism>
<dbReference type="PhylomeDB" id="B8M3M2"/>
<dbReference type="PANTHER" id="PTHR44144:SF1">
    <property type="entry name" value="DNAJ HOMOLOG SUBFAMILY C MEMBER 9"/>
    <property type="match status" value="1"/>
</dbReference>
<dbReference type="PRINTS" id="PR00625">
    <property type="entry name" value="JDOMAIN"/>
</dbReference>
<feature type="compositionally biased region" description="Basic residues" evidence="1">
    <location>
        <begin position="285"/>
        <end position="296"/>
    </location>
</feature>
<keyword evidence="4" id="KW-1185">Reference proteome</keyword>
<name>B8M3M2_TALSN</name>
<dbReference type="PROSITE" id="PS00636">
    <property type="entry name" value="DNAJ_1"/>
    <property type="match status" value="1"/>
</dbReference>
<evidence type="ECO:0000313" key="4">
    <source>
        <dbReference type="Proteomes" id="UP000001745"/>
    </source>
</evidence>
<proteinExistence type="predicted"/>
<gene>
    <name evidence="3" type="ORF">TSTA_096430</name>
</gene>
<dbReference type="FunFam" id="1.10.287.110:FF:000110">
    <property type="entry name" value="DnaJ domain protein (AFU_orthologue AFUA_2G13210)"/>
    <property type="match status" value="1"/>
</dbReference>
<dbReference type="Pfam" id="PF23302">
    <property type="entry name" value="HTH_DNAJC9"/>
    <property type="match status" value="1"/>
</dbReference>
<accession>B8M3M2</accession>
<feature type="compositionally biased region" description="Basic and acidic residues" evidence="1">
    <location>
        <begin position="205"/>
        <end position="215"/>
    </location>
</feature>
<feature type="region of interest" description="Disordered" evidence="1">
    <location>
        <begin position="183"/>
        <end position="296"/>
    </location>
</feature>
<dbReference type="InterPro" id="IPR018253">
    <property type="entry name" value="DnaJ_domain_CS"/>
</dbReference>
<dbReference type="GO" id="GO:0042393">
    <property type="term" value="F:histone binding"/>
    <property type="evidence" value="ECO:0007669"/>
    <property type="project" value="EnsemblFungi"/>
</dbReference>
<dbReference type="RefSeq" id="XP_002479357.1">
    <property type="nucleotide sequence ID" value="XM_002479312.1"/>
</dbReference>
<dbReference type="eggNOG" id="KOG0719">
    <property type="taxonomic scope" value="Eukaryota"/>
</dbReference>
<dbReference type="PANTHER" id="PTHR44144">
    <property type="entry name" value="DNAJ HOMOLOG SUBFAMILY C MEMBER 9"/>
    <property type="match status" value="1"/>
</dbReference>
<evidence type="ECO:0000256" key="1">
    <source>
        <dbReference type="SAM" id="MobiDB-lite"/>
    </source>
</evidence>
<protein>
    <submittedName>
        <fullName evidence="3">DnaJ domain protein</fullName>
    </submittedName>
</protein>
<feature type="domain" description="J" evidence="2">
    <location>
        <begin position="16"/>
        <end position="83"/>
    </location>
</feature>
<dbReference type="InterPro" id="IPR036869">
    <property type="entry name" value="J_dom_sf"/>
</dbReference>